<feature type="chain" id="PRO_5020702214" evidence="2">
    <location>
        <begin position="34"/>
        <end position="351"/>
    </location>
</feature>
<dbReference type="RefSeq" id="WP_133588081.1">
    <property type="nucleotide sequence ID" value="NZ_SNVV01000001.1"/>
</dbReference>
<evidence type="ECO:0000256" key="2">
    <source>
        <dbReference type="SAM" id="SignalP"/>
    </source>
</evidence>
<evidence type="ECO:0000256" key="1">
    <source>
        <dbReference type="ARBA" id="ARBA00022729"/>
    </source>
</evidence>
<dbReference type="Proteomes" id="UP000295129">
    <property type="component" value="Unassembled WGS sequence"/>
</dbReference>
<evidence type="ECO:0000313" key="4">
    <source>
        <dbReference type="Proteomes" id="UP000295129"/>
    </source>
</evidence>
<dbReference type="AlphaFoldDB" id="A0A4V3BP74"/>
<dbReference type="NCBIfam" id="NF037995">
    <property type="entry name" value="TRAP_S1"/>
    <property type="match status" value="1"/>
</dbReference>
<dbReference type="PANTHER" id="PTHR33376:SF15">
    <property type="entry name" value="BLL6794 PROTEIN"/>
    <property type="match status" value="1"/>
</dbReference>
<name>A0A4V3BP74_9RHOO</name>
<comment type="caution">
    <text evidence="3">The sequence shown here is derived from an EMBL/GenBank/DDBJ whole genome shotgun (WGS) entry which is preliminary data.</text>
</comment>
<dbReference type="CDD" id="cd13665">
    <property type="entry name" value="PBP2_TRAP_Dctp3_4"/>
    <property type="match status" value="1"/>
</dbReference>
<protein>
    <submittedName>
        <fullName evidence="3">TRAP-type C4-dicarboxylate transport system substrate-binding protein</fullName>
    </submittedName>
</protein>
<sequence length="351" mass="37867">MEKIDSKTAIRRPRLATLAAAAALVLAAGGAQAQQVVLKVHHFLSPASNAHQNLITPWCEKIAKESGDRLKCQIYPSMQLGGTPAQLFDQARDGVADIIWTVPTYQAGRFIKSEVFELPFMTLGGEASSPALWEYIQKNALDEFKGTKLIFAHVHDGAVIHLGSKQVKTLDDMKGLKLRAPTRIASKMITSLGAIPVQMPAPAVPESIAKGVVDGAMIPWEVATPLKLQEITKVHVETPAGEAKMSNTIFVMAMNQAKYDSLPADLKKVIDANSGLEASRFAGKVFDMPADGARKIARDRGNTFVTLSAAEYERWVKASAGVAEEWVKEASAKGANGQGLLDEARTLLKAR</sequence>
<accession>A0A4V3BP74</accession>
<keyword evidence="1 2" id="KW-0732">Signal</keyword>
<dbReference type="Pfam" id="PF03480">
    <property type="entry name" value="DctP"/>
    <property type="match status" value="1"/>
</dbReference>
<gene>
    <name evidence="3" type="ORF">C7389_101547</name>
</gene>
<dbReference type="EMBL" id="SNVV01000001">
    <property type="protein sequence ID" value="TDN57161.1"/>
    <property type="molecule type" value="Genomic_DNA"/>
</dbReference>
<feature type="signal peptide" evidence="2">
    <location>
        <begin position="1"/>
        <end position="33"/>
    </location>
</feature>
<dbReference type="Gene3D" id="3.40.190.170">
    <property type="entry name" value="Bacterial extracellular solute-binding protein, family 7"/>
    <property type="match status" value="1"/>
</dbReference>
<keyword evidence="4" id="KW-1185">Reference proteome</keyword>
<dbReference type="InterPro" id="IPR038404">
    <property type="entry name" value="TRAP_DctP_sf"/>
</dbReference>
<dbReference type="OrthoDB" id="9177965at2"/>
<dbReference type="InterPro" id="IPR018389">
    <property type="entry name" value="DctP_fam"/>
</dbReference>
<dbReference type="GO" id="GO:0055085">
    <property type="term" value="P:transmembrane transport"/>
    <property type="evidence" value="ECO:0007669"/>
    <property type="project" value="InterPro"/>
</dbReference>
<dbReference type="PANTHER" id="PTHR33376">
    <property type="match status" value="1"/>
</dbReference>
<proteinExistence type="predicted"/>
<reference evidence="3 4" key="1">
    <citation type="submission" date="2019-03" db="EMBL/GenBank/DDBJ databases">
        <title>Genomic Encyclopedia of Type Strains, Phase IV (KMG-IV): sequencing the most valuable type-strain genomes for metagenomic binning, comparative biology and taxonomic classification.</title>
        <authorList>
            <person name="Goeker M."/>
        </authorList>
    </citation>
    <scope>NUCLEOTIDE SEQUENCE [LARGE SCALE GENOMIC DNA]</scope>
    <source>
        <strain evidence="3 4">DSM 12121</strain>
    </source>
</reference>
<evidence type="ECO:0000313" key="3">
    <source>
        <dbReference type="EMBL" id="TDN57161.1"/>
    </source>
</evidence>
<organism evidence="3 4">
    <name type="scientific">Azoarcus indigens</name>
    <dbReference type="NCBI Taxonomy" id="29545"/>
    <lineage>
        <taxon>Bacteria</taxon>
        <taxon>Pseudomonadati</taxon>
        <taxon>Pseudomonadota</taxon>
        <taxon>Betaproteobacteria</taxon>
        <taxon>Rhodocyclales</taxon>
        <taxon>Zoogloeaceae</taxon>
        <taxon>Azoarcus</taxon>
    </lineage>
</organism>